<protein>
    <submittedName>
        <fullName evidence="1">Uncharacterized protein</fullName>
    </submittedName>
</protein>
<evidence type="ECO:0000313" key="2">
    <source>
        <dbReference type="Proteomes" id="UP001237988"/>
    </source>
</evidence>
<accession>A0AAF0RXE7</accession>
<sequence>MADFLTDRSFLLKVNQYKVRTYQAAIMVLDFETENPIARLEGKVISGNMSVAANSPVRKTGSLSVIFDD</sequence>
<evidence type="ECO:0000313" key="1">
    <source>
        <dbReference type="EMBL" id="WIC39597.1"/>
    </source>
</evidence>
<name>A0AAF0RXE7_9CAUD</name>
<proteinExistence type="predicted"/>
<organism evidence="1 2">
    <name type="scientific">Phage Phass-1</name>
    <dbReference type="NCBI Taxonomy" id="3043662"/>
    <lineage>
        <taxon>Viruses</taxon>
        <taxon>Duplodnaviria</taxon>
        <taxon>Heunggongvirae</taxon>
        <taxon>Uroviricota</taxon>
        <taxon>Caudoviricetes</taxon>
        <taxon>Caudoviricetes code 15 clade</taxon>
    </lineage>
</organism>
<reference evidence="1" key="1">
    <citation type="submission" date="2023-04" db="EMBL/GenBank/DDBJ databases">
        <title>Bacteriophage Phass-1 Discovered in the Human Gut Virome - the Founding Member of the Proposed New Family Phassviridae.</title>
        <authorList>
            <person name="Tikunov A.Y."/>
            <person name="Morozova V.V."/>
            <person name="Chechushkov A.V."/>
            <person name="Tikunova N.V."/>
        </authorList>
    </citation>
    <scope>NUCLEOTIDE SEQUENCE</scope>
</reference>
<dbReference type="EMBL" id="OQ749652">
    <property type="protein sequence ID" value="WIC39597.1"/>
    <property type="molecule type" value="Genomic_DNA"/>
</dbReference>
<dbReference type="Proteomes" id="UP001237988">
    <property type="component" value="Segment"/>
</dbReference>